<dbReference type="Proteomes" id="UP000887561">
    <property type="component" value="Unplaced"/>
</dbReference>
<sequence>MDDKYNRWIRKLSPFSLSLNSAYLTIAEYLIQKLLDVRKNYQNDIPYFPKVKRVIWLVRHGERLDNDKELKERAKMVGYINDEVFT</sequence>
<dbReference type="WBParaSite" id="scaffold20092_cov159.g19405">
    <property type="protein sequence ID" value="scaffold20092_cov159.g19405"/>
    <property type="gene ID" value="scaffold20092_cov159.g19405"/>
</dbReference>
<proteinExistence type="predicted"/>
<evidence type="ECO:0000313" key="2">
    <source>
        <dbReference type="WBParaSite" id="scaffold20092_cov159.g19405"/>
    </source>
</evidence>
<accession>A0A915LVE5</accession>
<reference evidence="2" key="1">
    <citation type="submission" date="2022-11" db="UniProtKB">
        <authorList>
            <consortium name="WormBaseParasite"/>
        </authorList>
    </citation>
    <scope>IDENTIFICATION</scope>
</reference>
<organism evidence="1 2">
    <name type="scientific">Meloidogyne javanica</name>
    <name type="common">Root-knot nematode worm</name>
    <dbReference type="NCBI Taxonomy" id="6303"/>
    <lineage>
        <taxon>Eukaryota</taxon>
        <taxon>Metazoa</taxon>
        <taxon>Ecdysozoa</taxon>
        <taxon>Nematoda</taxon>
        <taxon>Chromadorea</taxon>
        <taxon>Rhabditida</taxon>
        <taxon>Tylenchina</taxon>
        <taxon>Tylenchomorpha</taxon>
        <taxon>Tylenchoidea</taxon>
        <taxon>Meloidogynidae</taxon>
        <taxon>Meloidogyninae</taxon>
        <taxon>Meloidogyne</taxon>
        <taxon>Meloidogyne incognita group</taxon>
    </lineage>
</organism>
<name>A0A915LVE5_MELJA</name>
<dbReference type="AlphaFoldDB" id="A0A915LVE5"/>
<evidence type="ECO:0000313" key="1">
    <source>
        <dbReference type="Proteomes" id="UP000887561"/>
    </source>
</evidence>
<protein>
    <submittedName>
        <fullName evidence="2">Uncharacterized protein</fullName>
    </submittedName>
</protein>
<keyword evidence="1" id="KW-1185">Reference proteome</keyword>